<comment type="subunit">
    <text evidence="4">Homodimer.</text>
</comment>
<dbReference type="PANTHER" id="PTHR48075:SF1">
    <property type="entry name" value="LAMBDA-CRYSTALLIN HOMOLOG"/>
    <property type="match status" value="1"/>
</dbReference>
<dbReference type="EC" id="1.1.1.45" evidence="9"/>
<dbReference type="PROSITE" id="PS00067">
    <property type="entry name" value="3HCDH"/>
    <property type="match status" value="1"/>
</dbReference>
<dbReference type="PANTHER" id="PTHR48075">
    <property type="entry name" value="3-HYDROXYACYL-COA DEHYDROGENASE FAMILY PROTEIN"/>
    <property type="match status" value="1"/>
</dbReference>
<evidence type="ECO:0000313" key="14">
    <source>
        <dbReference type="Proteomes" id="UP000741863"/>
    </source>
</evidence>
<proteinExistence type="inferred from homology"/>
<sequence>MKKVTVIGSGVMGHGIAQRVAQVKVPVVLFDINEESLVKAKSLIESNLTMQVNEQLLGEQEKEEALAFLNMSTDLEASVQGSELVIEAISEKLELKHGLYRSLESLVPKETVIASNTSTFSMKELTEGAAHPERFVVTHFFNPAQFVPLVEVVKGAQTTEHVVNETMSFMKQIGKSPILLNKDIPGFVANRLQAALVREAFYLLEEGVADARSIDLAVTDGPGFRWGFAGPLETADFGGLDIWKSVVENLAPTLSENTKVPDFIQTAIDEGNLGTKTTEGIYSYSSDIIQDRLVERDQYLMHLGKLKQST</sequence>
<feature type="domain" description="3-hydroxyacyl-CoA dehydrogenase C-terminal" evidence="11">
    <location>
        <begin position="186"/>
        <end position="284"/>
    </location>
</feature>
<evidence type="ECO:0000256" key="2">
    <source>
        <dbReference type="ARBA" id="ARBA00005086"/>
    </source>
</evidence>
<keyword evidence="5" id="KW-0963">Cytoplasm</keyword>
<dbReference type="SUPFAM" id="SSF51735">
    <property type="entry name" value="NAD(P)-binding Rossmann-fold domains"/>
    <property type="match status" value="1"/>
</dbReference>
<dbReference type="Gene3D" id="3.40.50.720">
    <property type="entry name" value="NAD(P)-binding Rossmann-like Domain"/>
    <property type="match status" value="1"/>
</dbReference>
<dbReference type="InterPro" id="IPR013328">
    <property type="entry name" value="6PGD_dom2"/>
</dbReference>
<comment type="similarity">
    <text evidence="3">Belongs to the 3-hydroxyacyl-CoA dehydrogenase family.</text>
</comment>
<evidence type="ECO:0000259" key="12">
    <source>
        <dbReference type="Pfam" id="PF02737"/>
    </source>
</evidence>
<protein>
    <recommendedName>
        <fullName evidence="10">L-gulonate 3-dehydrogenase</fullName>
        <ecNumber evidence="9">1.1.1.45</ecNumber>
    </recommendedName>
    <alternativeName>
        <fullName evidence="10">L-gulonate 3-dehydrogenase</fullName>
    </alternativeName>
</protein>
<evidence type="ECO:0000256" key="3">
    <source>
        <dbReference type="ARBA" id="ARBA00009463"/>
    </source>
</evidence>
<evidence type="ECO:0000256" key="5">
    <source>
        <dbReference type="ARBA" id="ARBA00022490"/>
    </source>
</evidence>
<name>A0ABS2P6S1_9BACL</name>
<comment type="pathway">
    <text evidence="2">Lipid metabolism; butanoate metabolism.</text>
</comment>
<dbReference type="InterPro" id="IPR008927">
    <property type="entry name" value="6-PGluconate_DH-like_C_sf"/>
</dbReference>
<evidence type="ECO:0000259" key="11">
    <source>
        <dbReference type="Pfam" id="PF00725"/>
    </source>
</evidence>
<reference evidence="13 14" key="1">
    <citation type="submission" date="2021-01" db="EMBL/GenBank/DDBJ databases">
        <title>Genomic Encyclopedia of Type Strains, Phase IV (KMG-IV): sequencing the most valuable type-strain genomes for metagenomic binning, comparative biology and taxonomic classification.</title>
        <authorList>
            <person name="Goeker M."/>
        </authorList>
    </citation>
    <scope>NUCLEOTIDE SEQUENCE [LARGE SCALE GENOMIC DNA]</scope>
    <source>
        <strain evidence="13 14">DSM 25540</strain>
    </source>
</reference>
<keyword evidence="7" id="KW-0560">Oxidoreductase</keyword>
<comment type="caution">
    <text evidence="13">The sequence shown here is derived from an EMBL/GenBank/DDBJ whole genome shotgun (WGS) entry which is preliminary data.</text>
</comment>
<dbReference type="RefSeq" id="WP_204695172.1">
    <property type="nucleotide sequence ID" value="NZ_JAFBEC010000001.1"/>
</dbReference>
<dbReference type="Pfam" id="PF00725">
    <property type="entry name" value="3HCDH"/>
    <property type="match status" value="1"/>
</dbReference>
<dbReference type="Pfam" id="PF02737">
    <property type="entry name" value="3HCDH_N"/>
    <property type="match status" value="1"/>
</dbReference>
<evidence type="ECO:0000313" key="13">
    <source>
        <dbReference type="EMBL" id="MBM7631007.1"/>
    </source>
</evidence>
<dbReference type="InterPro" id="IPR006180">
    <property type="entry name" value="3-OHacyl-CoA_DH_CS"/>
</dbReference>
<keyword evidence="8" id="KW-0520">NAD</keyword>
<evidence type="ECO:0000256" key="4">
    <source>
        <dbReference type="ARBA" id="ARBA00011738"/>
    </source>
</evidence>
<accession>A0ABS2P6S1</accession>
<evidence type="ECO:0000256" key="6">
    <source>
        <dbReference type="ARBA" id="ARBA00022553"/>
    </source>
</evidence>
<evidence type="ECO:0000256" key="1">
    <source>
        <dbReference type="ARBA" id="ARBA00004496"/>
    </source>
</evidence>
<dbReference type="EMBL" id="JAFBEC010000001">
    <property type="protein sequence ID" value="MBM7631007.1"/>
    <property type="molecule type" value="Genomic_DNA"/>
</dbReference>
<dbReference type="InterPro" id="IPR006176">
    <property type="entry name" value="3-OHacyl-CoA_DH_NAD-bd"/>
</dbReference>
<keyword evidence="14" id="KW-1185">Reference proteome</keyword>
<evidence type="ECO:0000256" key="9">
    <source>
        <dbReference type="ARBA" id="ARBA00038962"/>
    </source>
</evidence>
<dbReference type="SUPFAM" id="SSF48179">
    <property type="entry name" value="6-phosphogluconate dehydrogenase C-terminal domain-like"/>
    <property type="match status" value="1"/>
</dbReference>
<organism evidence="13 14">
    <name type="scientific">Geomicrobium sediminis</name>
    <dbReference type="NCBI Taxonomy" id="1347788"/>
    <lineage>
        <taxon>Bacteria</taxon>
        <taxon>Bacillati</taxon>
        <taxon>Bacillota</taxon>
        <taxon>Bacilli</taxon>
        <taxon>Bacillales</taxon>
        <taxon>Geomicrobium</taxon>
    </lineage>
</organism>
<feature type="domain" description="3-hydroxyacyl-CoA dehydrogenase NAD binding" evidence="12">
    <location>
        <begin position="3"/>
        <end position="183"/>
    </location>
</feature>
<dbReference type="Proteomes" id="UP000741863">
    <property type="component" value="Unassembled WGS sequence"/>
</dbReference>
<gene>
    <name evidence="13" type="ORF">JOD17_000098</name>
</gene>
<dbReference type="InterPro" id="IPR006108">
    <property type="entry name" value="3HC_DH_C"/>
</dbReference>
<dbReference type="InterPro" id="IPR036291">
    <property type="entry name" value="NAD(P)-bd_dom_sf"/>
</dbReference>
<comment type="subcellular location">
    <subcellularLocation>
        <location evidence="1">Cytoplasm</location>
    </subcellularLocation>
</comment>
<evidence type="ECO:0000256" key="8">
    <source>
        <dbReference type="ARBA" id="ARBA00023027"/>
    </source>
</evidence>
<dbReference type="PIRSF" id="PIRSF000105">
    <property type="entry name" value="HCDH"/>
    <property type="match status" value="1"/>
</dbReference>
<dbReference type="Gene3D" id="1.10.1040.10">
    <property type="entry name" value="N-(1-d-carboxylethyl)-l-norvaline Dehydrogenase, domain 2"/>
    <property type="match status" value="1"/>
</dbReference>
<evidence type="ECO:0000256" key="7">
    <source>
        <dbReference type="ARBA" id="ARBA00023002"/>
    </source>
</evidence>
<keyword evidence="6" id="KW-0597">Phosphoprotein</keyword>
<evidence type="ECO:0000256" key="10">
    <source>
        <dbReference type="ARBA" id="ARBA00042709"/>
    </source>
</evidence>
<dbReference type="InterPro" id="IPR022694">
    <property type="entry name" value="3-OHacyl-CoA_DH"/>
</dbReference>